<evidence type="ECO:0000256" key="9">
    <source>
        <dbReference type="ARBA" id="ARBA00023316"/>
    </source>
</evidence>
<dbReference type="Gene3D" id="3.20.20.300">
    <property type="entry name" value="Glycoside hydrolase, family 3, N-terminal domain"/>
    <property type="match status" value="1"/>
</dbReference>
<dbReference type="PANTHER" id="PTHR30480:SF13">
    <property type="entry name" value="BETA-HEXOSAMINIDASE"/>
    <property type="match status" value="1"/>
</dbReference>
<evidence type="ECO:0000256" key="5">
    <source>
        <dbReference type="ARBA" id="ARBA00022960"/>
    </source>
</evidence>
<dbReference type="InterPro" id="IPR001764">
    <property type="entry name" value="Glyco_hydro_3_N"/>
</dbReference>
<comment type="subcellular location">
    <subcellularLocation>
        <location evidence="10">Cytoplasm</location>
    </subcellularLocation>
</comment>
<dbReference type="PANTHER" id="PTHR30480">
    <property type="entry name" value="BETA-HEXOSAMINIDASE-RELATED"/>
    <property type="match status" value="1"/>
</dbReference>
<organism evidence="12 13">
    <name type="scientific">Parasutterella excrementihominis</name>
    <dbReference type="NCBI Taxonomy" id="487175"/>
    <lineage>
        <taxon>Bacteria</taxon>
        <taxon>Pseudomonadati</taxon>
        <taxon>Pseudomonadota</taxon>
        <taxon>Betaproteobacteria</taxon>
        <taxon>Burkholderiales</taxon>
        <taxon>Sutterellaceae</taxon>
        <taxon>Parasutterella</taxon>
    </lineage>
</organism>
<evidence type="ECO:0000256" key="2">
    <source>
        <dbReference type="ARBA" id="ARBA00022490"/>
    </source>
</evidence>
<dbReference type="InterPro" id="IPR050226">
    <property type="entry name" value="NagZ_Beta-hexosaminidase"/>
</dbReference>
<keyword evidence="4 10" id="KW-0378">Hydrolase</keyword>
<dbReference type="GO" id="GO:0009252">
    <property type="term" value="P:peptidoglycan biosynthetic process"/>
    <property type="evidence" value="ECO:0007669"/>
    <property type="project" value="UniProtKB-KW"/>
</dbReference>
<dbReference type="GO" id="GO:0008360">
    <property type="term" value="P:regulation of cell shape"/>
    <property type="evidence" value="ECO:0007669"/>
    <property type="project" value="UniProtKB-KW"/>
</dbReference>
<dbReference type="InterPro" id="IPR022956">
    <property type="entry name" value="Beta_hexosaminidase_bac"/>
</dbReference>
<keyword evidence="5 10" id="KW-0133">Cell shape</keyword>
<feature type="binding site" evidence="10">
    <location>
        <begin position="173"/>
        <end position="174"/>
    </location>
    <ligand>
        <name>substrate</name>
    </ligand>
</feature>
<comment type="similarity">
    <text evidence="10">Belongs to the glycosyl hydrolase 3 family. NagZ subfamily.</text>
</comment>
<name>A0A6I3RXI0_9BURK</name>
<feature type="active site" description="Nucleophile" evidence="10">
    <location>
        <position position="256"/>
    </location>
</feature>
<keyword evidence="3 10" id="KW-0132">Cell division</keyword>
<dbReference type="GO" id="GO:0009254">
    <property type="term" value="P:peptidoglycan turnover"/>
    <property type="evidence" value="ECO:0007669"/>
    <property type="project" value="UniProtKB-UniRule"/>
</dbReference>
<dbReference type="GO" id="GO:0051301">
    <property type="term" value="P:cell division"/>
    <property type="evidence" value="ECO:0007669"/>
    <property type="project" value="UniProtKB-KW"/>
</dbReference>
<keyword evidence="7 10" id="KW-0326">Glycosidase</keyword>
<evidence type="ECO:0000256" key="7">
    <source>
        <dbReference type="ARBA" id="ARBA00023295"/>
    </source>
</evidence>
<sequence>MEKVDRPLGPVVVDIAGTSLTDEEVKILQNPMVGMVILFTRNYENREQLHNLTHDIHSLRNPSLLIGVDHEGGRIQRFREEFTKIPSARSLGQLYDTDPQRAHNLTAACGLVMASELRACGVDFTFAPCLDLDYGQSAVIGNRAFHRNPRVVSILATAMVSGMAQAGMACCGKHFPGHGYATADSHVELPVGDRPLTDIRTNDEVPYASMGTLLTSVMPAHVTYPQVSPAPAGFSKKWLQEELRGRLGYNGLIFSDDLSMKGASEVGEITARSDAALAAGCDMILICNDPESAKTVLENQRWIRTKAFDERVARIQPRGKFPSWDGLKLSQNYLACVKQIEAFNAEIAEKADKTATL</sequence>
<evidence type="ECO:0000313" key="12">
    <source>
        <dbReference type="EMBL" id="MTU42253.1"/>
    </source>
</evidence>
<dbReference type="HAMAP" id="MF_00364">
    <property type="entry name" value="NagZ"/>
    <property type="match status" value="1"/>
</dbReference>
<keyword evidence="6 10" id="KW-0573">Peptidoglycan synthesis</keyword>
<evidence type="ECO:0000256" key="4">
    <source>
        <dbReference type="ARBA" id="ARBA00022801"/>
    </source>
</evidence>
<evidence type="ECO:0000256" key="3">
    <source>
        <dbReference type="ARBA" id="ARBA00022618"/>
    </source>
</evidence>
<feature type="domain" description="Glycoside hydrolase family 3 N-terminal" evidence="11">
    <location>
        <begin position="19"/>
        <end position="316"/>
    </location>
</feature>
<gene>
    <name evidence="10 12" type="primary">nagZ</name>
    <name evidence="12" type="ORF">GMD42_01180</name>
</gene>
<protein>
    <recommendedName>
        <fullName evidence="10">Beta-hexosaminidase</fullName>
        <ecNumber evidence="10">3.2.1.52</ecNumber>
    </recommendedName>
    <alternativeName>
        <fullName evidence="10">Beta-N-acetylhexosaminidase</fullName>
    </alternativeName>
    <alternativeName>
        <fullName evidence="10">N-acetyl-beta-glucosaminidase</fullName>
    </alternativeName>
</protein>
<feature type="binding site" evidence="10">
    <location>
        <position position="77"/>
    </location>
    <ligand>
        <name>substrate</name>
    </ligand>
</feature>
<comment type="caution">
    <text evidence="12">The sequence shown here is derived from an EMBL/GenBank/DDBJ whole genome shotgun (WGS) entry which is preliminary data.</text>
</comment>
<dbReference type="GO" id="GO:0071555">
    <property type="term" value="P:cell wall organization"/>
    <property type="evidence" value="ECO:0007669"/>
    <property type="project" value="UniProtKB-KW"/>
</dbReference>
<evidence type="ECO:0000256" key="8">
    <source>
        <dbReference type="ARBA" id="ARBA00023306"/>
    </source>
</evidence>
<dbReference type="GO" id="GO:0005975">
    <property type="term" value="P:carbohydrate metabolic process"/>
    <property type="evidence" value="ECO:0007669"/>
    <property type="project" value="InterPro"/>
</dbReference>
<comment type="catalytic activity">
    <reaction evidence="1 10">
        <text>Hydrolysis of terminal non-reducing N-acetyl-D-hexosamine residues in N-acetyl-beta-D-hexosaminides.</text>
        <dbReference type="EC" id="3.2.1.52"/>
    </reaction>
</comment>
<dbReference type="Pfam" id="PF00933">
    <property type="entry name" value="Glyco_hydro_3"/>
    <property type="match status" value="1"/>
</dbReference>
<evidence type="ECO:0000259" key="11">
    <source>
        <dbReference type="Pfam" id="PF00933"/>
    </source>
</evidence>
<keyword evidence="2 10" id="KW-0963">Cytoplasm</keyword>
<dbReference type="UniPathway" id="UPA00544"/>
<dbReference type="EMBL" id="WNCL01000002">
    <property type="protein sequence ID" value="MTU42253.1"/>
    <property type="molecule type" value="Genomic_DNA"/>
</dbReference>
<feature type="binding site" evidence="10">
    <location>
        <position position="143"/>
    </location>
    <ligand>
        <name>substrate</name>
    </ligand>
</feature>
<dbReference type="GO" id="GO:0004563">
    <property type="term" value="F:beta-N-acetylhexosaminidase activity"/>
    <property type="evidence" value="ECO:0007669"/>
    <property type="project" value="UniProtKB-UniRule"/>
</dbReference>
<dbReference type="InterPro" id="IPR036962">
    <property type="entry name" value="Glyco_hydro_3_N_sf"/>
</dbReference>
<evidence type="ECO:0000256" key="10">
    <source>
        <dbReference type="HAMAP-Rule" id="MF_00364"/>
    </source>
</evidence>
<dbReference type="InterPro" id="IPR017853">
    <property type="entry name" value="GH"/>
</dbReference>
<proteinExistence type="inferred from homology"/>
<reference evidence="12 13" key="1">
    <citation type="journal article" date="2019" name="Nat. Med.">
        <title>A library of human gut bacterial isolates paired with longitudinal multiomics data enables mechanistic microbiome research.</title>
        <authorList>
            <person name="Poyet M."/>
            <person name="Groussin M."/>
            <person name="Gibbons S.M."/>
            <person name="Avila-Pacheco J."/>
            <person name="Jiang X."/>
            <person name="Kearney S.M."/>
            <person name="Perrotta A.R."/>
            <person name="Berdy B."/>
            <person name="Zhao S."/>
            <person name="Lieberman T.D."/>
            <person name="Swanson P.K."/>
            <person name="Smith M."/>
            <person name="Roesemann S."/>
            <person name="Alexander J.E."/>
            <person name="Rich S.A."/>
            <person name="Livny J."/>
            <person name="Vlamakis H."/>
            <person name="Clish C."/>
            <person name="Bullock K."/>
            <person name="Deik A."/>
            <person name="Scott J."/>
            <person name="Pierce K.A."/>
            <person name="Xavier R.J."/>
            <person name="Alm E.J."/>
        </authorList>
    </citation>
    <scope>NUCLEOTIDE SEQUENCE [LARGE SCALE GENOMIC DNA]</scope>
    <source>
        <strain evidence="12 13">BIOML-A2</strain>
    </source>
</reference>
<keyword evidence="9 10" id="KW-0961">Cell wall biogenesis/degradation</keyword>
<dbReference type="NCBIfam" id="NF003740">
    <property type="entry name" value="PRK05337.1"/>
    <property type="match status" value="1"/>
</dbReference>
<dbReference type="GO" id="GO:0005737">
    <property type="term" value="C:cytoplasm"/>
    <property type="evidence" value="ECO:0007669"/>
    <property type="project" value="UniProtKB-SubCell"/>
</dbReference>
<dbReference type="SUPFAM" id="SSF51445">
    <property type="entry name" value="(Trans)glycosidases"/>
    <property type="match status" value="1"/>
</dbReference>
<feature type="active site" description="Proton donor/acceptor" evidence="10">
    <location>
        <position position="186"/>
    </location>
</feature>
<dbReference type="RefSeq" id="WP_155167854.1">
    <property type="nucleotide sequence ID" value="NZ_DBGEHT010000235.1"/>
</dbReference>
<evidence type="ECO:0000313" key="13">
    <source>
        <dbReference type="Proteomes" id="UP000462362"/>
    </source>
</evidence>
<accession>A0A6I3RXI0</accession>
<feature type="binding site" evidence="10">
    <location>
        <position position="69"/>
    </location>
    <ligand>
        <name>substrate</name>
    </ligand>
</feature>
<evidence type="ECO:0000256" key="1">
    <source>
        <dbReference type="ARBA" id="ARBA00001231"/>
    </source>
</evidence>
<evidence type="ECO:0000256" key="6">
    <source>
        <dbReference type="ARBA" id="ARBA00022984"/>
    </source>
</evidence>
<dbReference type="Proteomes" id="UP000462362">
    <property type="component" value="Unassembled WGS sequence"/>
</dbReference>
<dbReference type="EC" id="3.2.1.52" evidence="10"/>
<feature type="site" description="Important for catalytic activity" evidence="10">
    <location>
        <position position="184"/>
    </location>
</feature>
<dbReference type="AlphaFoldDB" id="A0A6I3RXI0"/>
<comment type="pathway">
    <text evidence="10">Cell wall biogenesis; peptidoglycan recycling.</text>
</comment>
<keyword evidence="8 10" id="KW-0131">Cell cycle</keyword>
<comment type="function">
    <text evidence="10">Plays a role in peptidoglycan recycling by cleaving the terminal beta-1,4-linked N-acetylglucosamine (GlcNAc) from peptide-linked peptidoglycan fragments, giving rise to free GlcNAc, anhydro-N-acetylmuramic acid and anhydro-N-acetylmuramic acid-linked peptides.</text>
</comment>